<dbReference type="Proteomes" id="UP000198564">
    <property type="component" value="Unassembled WGS sequence"/>
</dbReference>
<dbReference type="InterPro" id="IPR027417">
    <property type="entry name" value="P-loop_NTPase"/>
</dbReference>
<dbReference type="Gene3D" id="3.40.50.300">
    <property type="entry name" value="P-loop containing nucleotide triphosphate hydrolases"/>
    <property type="match status" value="2"/>
</dbReference>
<evidence type="ECO:0000256" key="8">
    <source>
        <dbReference type="ARBA" id="ARBA00022967"/>
    </source>
</evidence>
<evidence type="ECO:0000256" key="6">
    <source>
        <dbReference type="ARBA" id="ARBA00022741"/>
    </source>
</evidence>
<comment type="similarity">
    <text evidence="2">Belongs to the ABC transporter superfamily.</text>
</comment>
<dbReference type="PANTHER" id="PTHR43790:SF4">
    <property type="entry name" value="GUANOSINE IMPORT ATP-BINDING PROTEIN NUPO"/>
    <property type="match status" value="1"/>
</dbReference>
<protein>
    <submittedName>
        <fullName evidence="12">Nucleoside ABC transporter ATP-binding protein</fullName>
    </submittedName>
</protein>
<dbReference type="PANTHER" id="PTHR43790">
    <property type="entry name" value="CARBOHYDRATE TRANSPORT ATP-BINDING PROTEIN MG119-RELATED"/>
    <property type="match status" value="1"/>
</dbReference>
<evidence type="ECO:0000256" key="5">
    <source>
        <dbReference type="ARBA" id="ARBA00022737"/>
    </source>
</evidence>
<dbReference type="FunFam" id="3.40.50.300:FF:001390">
    <property type="entry name" value="ABC transporter, ATP-binding protein"/>
    <property type="match status" value="1"/>
</dbReference>
<evidence type="ECO:0000313" key="13">
    <source>
        <dbReference type="Proteomes" id="UP000198564"/>
    </source>
</evidence>
<dbReference type="InterPro" id="IPR017871">
    <property type="entry name" value="ABC_transporter-like_CS"/>
</dbReference>
<accession>A0A1H6RAT0</accession>
<dbReference type="AlphaFoldDB" id="A0A1H6RAT0"/>
<evidence type="ECO:0000256" key="7">
    <source>
        <dbReference type="ARBA" id="ARBA00022840"/>
    </source>
</evidence>
<dbReference type="Pfam" id="PF00005">
    <property type="entry name" value="ABC_tran"/>
    <property type="match status" value="2"/>
</dbReference>
<dbReference type="PROSITE" id="PS00211">
    <property type="entry name" value="ABC_TRANSPORTER_1"/>
    <property type="match status" value="2"/>
</dbReference>
<comment type="subcellular location">
    <subcellularLocation>
        <location evidence="1">Cell membrane</location>
        <topology evidence="1">Peripheral membrane protein</topology>
    </subcellularLocation>
</comment>
<evidence type="ECO:0000256" key="10">
    <source>
        <dbReference type="SAM" id="MobiDB-lite"/>
    </source>
</evidence>
<evidence type="ECO:0000256" key="2">
    <source>
        <dbReference type="ARBA" id="ARBA00005417"/>
    </source>
</evidence>
<dbReference type="CDD" id="cd03216">
    <property type="entry name" value="ABC_Carb_Monos_I"/>
    <property type="match status" value="1"/>
</dbReference>
<dbReference type="InterPro" id="IPR003593">
    <property type="entry name" value="AAA+_ATPase"/>
</dbReference>
<sequence length="547" mass="59767">MAQTERVIEMKGITKRFGEFKANDNINLNVEKGEIHALLGENGAGKSTLMNILSGLLEPTSGEIYVNGKKAKIDSPEKANQLGIGMVHQHFMLVDKFTVAENIMLGKEKHNYGFMDDEGAEKDVKDLSDRYGLTVDPSARIEDISVGMQQRAEILKTLFRGADILIFDEPTGVLTPQEIDELMDIMKKLTDEGKSIILITHKLDEIKKVADRCTVIRRGQSIDTVNVKNTSQQELADMMVGRSVSFKVDKIASVPQGPVLEIKNLTVKESRGLEAVKNIDLEVKAGEVLGIAGIDGNGQSELIQAITGLTKAESGTIKLDGKDITGEKPREVTETGLGHIPEDRHRHGLVLPMKLEENMTLQQYYQKPFSKNGLLNHGKIKEFAKKLIEEFDVRTQSEESTAASLSGGNQQKAIIAREISRNPALLIAAQPTRGLDVGAIEYIHKRLIEQRDNGKAVLLMSYELDEVMNVSDRIAVMYDGKIVAIVRADETSENELGLLMAGVSLEKAKKELAGKDIKAGTAGAAGAAGNAENDGKERATVANDETE</sequence>
<organism evidence="12 13">
    <name type="scientific">Alkalibacterium gilvum</name>
    <dbReference type="NCBI Taxonomy" id="1130080"/>
    <lineage>
        <taxon>Bacteria</taxon>
        <taxon>Bacillati</taxon>
        <taxon>Bacillota</taxon>
        <taxon>Bacilli</taxon>
        <taxon>Lactobacillales</taxon>
        <taxon>Carnobacteriaceae</taxon>
        <taxon>Alkalibacterium</taxon>
    </lineage>
</organism>
<feature type="domain" description="ABC transporter" evidence="11">
    <location>
        <begin position="260"/>
        <end position="504"/>
    </location>
</feature>
<feature type="region of interest" description="Disordered" evidence="10">
    <location>
        <begin position="523"/>
        <end position="547"/>
    </location>
</feature>
<dbReference type="GO" id="GO:0016887">
    <property type="term" value="F:ATP hydrolysis activity"/>
    <property type="evidence" value="ECO:0007669"/>
    <property type="project" value="InterPro"/>
</dbReference>
<keyword evidence="5" id="KW-0677">Repeat</keyword>
<gene>
    <name evidence="12" type="ORF">SAMN04488113_10286</name>
</gene>
<dbReference type="SUPFAM" id="SSF52540">
    <property type="entry name" value="P-loop containing nucleoside triphosphate hydrolases"/>
    <property type="match status" value="2"/>
</dbReference>
<keyword evidence="13" id="KW-1185">Reference proteome</keyword>
<dbReference type="InterPro" id="IPR050107">
    <property type="entry name" value="ABC_carbohydrate_import_ATPase"/>
</dbReference>
<evidence type="ECO:0000256" key="1">
    <source>
        <dbReference type="ARBA" id="ARBA00004202"/>
    </source>
</evidence>
<keyword evidence="8" id="KW-1278">Translocase</keyword>
<name>A0A1H6RAT0_9LACT</name>
<dbReference type="STRING" id="1130080.SAMN04488113_10286"/>
<dbReference type="PROSITE" id="PS50893">
    <property type="entry name" value="ABC_TRANSPORTER_2"/>
    <property type="match status" value="2"/>
</dbReference>
<keyword evidence="9" id="KW-0472">Membrane</keyword>
<keyword evidence="6" id="KW-0547">Nucleotide-binding</keyword>
<keyword evidence="4" id="KW-1003">Cell membrane</keyword>
<feature type="compositionally biased region" description="Low complexity" evidence="10">
    <location>
        <begin position="523"/>
        <end position="532"/>
    </location>
</feature>
<keyword evidence="7 12" id="KW-0067">ATP-binding</keyword>
<evidence type="ECO:0000256" key="9">
    <source>
        <dbReference type="ARBA" id="ARBA00023136"/>
    </source>
</evidence>
<evidence type="ECO:0000256" key="3">
    <source>
        <dbReference type="ARBA" id="ARBA00022448"/>
    </source>
</evidence>
<dbReference type="FunFam" id="3.40.50.300:FF:000127">
    <property type="entry name" value="Ribose import ATP-binding protein RbsA"/>
    <property type="match status" value="1"/>
</dbReference>
<proteinExistence type="inferred from homology"/>
<evidence type="ECO:0000259" key="11">
    <source>
        <dbReference type="PROSITE" id="PS50893"/>
    </source>
</evidence>
<dbReference type="SMART" id="SM00382">
    <property type="entry name" value="AAA"/>
    <property type="match status" value="1"/>
</dbReference>
<evidence type="ECO:0000256" key="4">
    <source>
        <dbReference type="ARBA" id="ARBA00022475"/>
    </source>
</evidence>
<reference evidence="13" key="1">
    <citation type="submission" date="2016-10" db="EMBL/GenBank/DDBJ databases">
        <authorList>
            <person name="Varghese N."/>
            <person name="Submissions S."/>
        </authorList>
    </citation>
    <scope>NUCLEOTIDE SEQUENCE [LARGE SCALE GENOMIC DNA]</scope>
    <source>
        <strain evidence="13">DSM 25751</strain>
    </source>
</reference>
<dbReference type="InterPro" id="IPR003439">
    <property type="entry name" value="ABC_transporter-like_ATP-bd"/>
</dbReference>
<dbReference type="GO" id="GO:0005524">
    <property type="term" value="F:ATP binding"/>
    <property type="evidence" value="ECO:0007669"/>
    <property type="project" value="UniProtKB-KW"/>
</dbReference>
<dbReference type="GO" id="GO:0005886">
    <property type="term" value="C:plasma membrane"/>
    <property type="evidence" value="ECO:0007669"/>
    <property type="project" value="UniProtKB-SubCell"/>
</dbReference>
<dbReference type="EMBL" id="FNYW01000002">
    <property type="protein sequence ID" value="SEI52921.1"/>
    <property type="molecule type" value="Genomic_DNA"/>
</dbReference>
<keyword evidence="3" id="KW-0813">Transport</keyword>
<evidence type="ECO:0000313" key="12">
    <source>
        <dbReference type="EMBL" id="SEI52921.1"/>
    </source>
</evidence>
<feature type="domain" description="ABC transporter" evidence="11">
    <location>
        <begin position="8"/>
        <end position="243"/>
    </location>
</feature>
<dbReference type="CDD" id="cd03215">
    <property type="entry name" value="ABC_Carb_Monos_II"/>
    <property type="match status" value="1"/>
</dbReference>